<comment type="caution">
    <text evidence="2">The sequence shown here is derived from an EMBL/GenBank/DDBJ whole genome shotgun (WGS) entry which is preliminary data.</text>
</comment>
<feature type="compositionally biased region" description="Basic and acidic residues" evidence="1">
    <location>
        <begin position="1"/>
        <end position="11"/>
    </location>
</feature>
<dbReference type="Proteomes" id="UP000806378">
    <property type="component" value="Unassembled WGS sequence"/>
</dbReference>
<evidence type="ECO:0000313" key="2">
    <source>
        <dbReference type="EMBL" id="KAF7846965.1"/>
    </source>
</evidence>
<evidence type="ECO:0000256" key="1">
    <source>
        <dbReference type="SAM" id="MobiDB-lite"/>
    </source>
</evidence>
<proteinExistence type="predicted"/>
<feature type="region of interest" description="Disordered" evidence="1">
    <location>
        <begin position="1"/>
        <end position="29"/>
    </location>
</feature>
<keyword evidence="3" id="KW-1185">Reference proteome</keyword>
<protein>
    <submittedName>
        <fullName evidence="2">Uncharacterized protein</fullName>
    </submittedName>
</protein>
<evidence type="ECO:0000313" key="3">
    <source>
        <dbReference type="Proteomes" id="UP000806378"/>
    </source>
</evidence>
<gene>
    <name evidence="2" type="ORF">BT93_L3530</name>
</gene>
<organism evidence="2 3">
    <name type="scientific">Corymbia citriodora subsp. variegata</name>
    <dbReference type="NCBI Taxonomy" id="360336"/>
    <lineage>
        <taxon>Eukaryota</taxon>
        <taxon>Viridiplantae</taxon>
        <taxon>Streptophyta</taxon>
        <taxon>Embryophyta</taxon>
        <taxon>Tracheophyta</taxon>
        <taxon>Spermatophyta</taxon>
        <taxon>Magnoliopsida</taxon>
        <taxon>eudicotyledons</taxon>
        <taxon>Gunneridae</taxon>
        <taxon>Pentapetalae</taxon>
        <taxon>rosids</taxon>
        <taxon>malvids</taxon>
        <taxon>Myrtales</taxon>
        <taxon>Myrtaceae</taxon>
        <taxon>Myrtoideae</taxon>
        <taxon>Eucalypteae</taxon>
        <taxon>Corymbia</taxon>
    </lineage>
</organism>
<dbReference type="EMBL" id="MU091472">
    <property type="protein sequence ID" value="KAF7846965.1"/>
    <property type="molecule type" value="Genomic_DNA"/>
</dbReference>
<sequence>MGKEGKEEGGVTKHRINGDPNLDVSSLPPIIKKKETLPPKATIPHPFQHDVVVPPAFESVLLSLSLALALSLSASPLLLLLRVTLSGAILSFSLWVPCARLFLN</sequence>
<dbReference type="AlphaFoldDB" id="A0A8T0CMB9"/>
<dbReference type="Gramene" id="rna-gnl|WGS:JABURB|Cocit.L3530.1">
    <property type="protein sequence ID" value="cds-KAF7846965.1"/>
    <property type="gene ID" value="gene-BT93_L3530"/>
</dbReference>
<reference evidence="2" key="1">
    <citation type="submission" date="2020-05" db="EMBL/GenBank/DDBJ databases">
        <title>WGS assembly of Corymbia citriodora subspecies variegata.</title>
        <authorList>
            <person name="Barry K."/>
            <person name="Hundley H."/>
            <person name="Shu S."/>
            <person name="Jenkins J."/>
            <person name="Grimwood J."/>
            <person name="Baten A."/>
        </authorList>
    </citation>
    <scope>NUCLEOTIDE SEQUENCE</scope>
    <source>
        <strain evidence="2">CV2-018</strain>
    </source>
</reference>
<accession>A0A8T0CMB9</accession>
<name>A0A8T0CMB9_CORYI</name>